<reference evidence="7 8" key="1">
    <citation type="submission" date="2021-02" db="EMBL/GenBank/DDBJ databases">
        <title>Porcisia hertigi Genome sequencing and assembly.</title>
        <authorList>
            <person name="Almutairi H."/>
            <person name="Gatherer D."/>
        </authorList>
    </citation>
    <scope>NUCLEOTIDE SEQUENCE [LARGE SCALE GENOMIC DNA]</scope>
    <source>
        <strain evidence="7 8">C119</strain>
    </source>
</reference>
<comment type="caution">
    <text evidence="7">The sequence shown here is derived from an EMBL/GenBank/DDBJ whole genome shotgun (WGS) entry which is preliminary data.</text>
</comment>
<evidence type="ECO:0000313" key="7">
    <source>
        <dbReference type="EMBL" id="KAG5492738.1"/>
    </source>
</evidence>
<keyword evidence="4" id="KW-0067">ATP-binding</keyword>
<proteinExistence type="predicted"/>
<feature type="region of interest" description="Disordered" evidence="5">
    <location>
        <begin position="641"/>
        <end position="666"/>
    </location>
</feature>
<evidence type="ECO:0000259" key="6">
    <source>
        <dbReference type="PROSITE" id="PS50011"/>
    </source>
</evidence>
<organism evidence="7 8">
    <name type="scientific">Porcisia hertigi</name>
    <dbReference type="NCBI Taxonomy" id="2761500"/>
    <lineage>
        <taxon>Eukaryota</taxon>
        <taxon>Discoba</taxon>
        <taxon>Euglenozoa</taxon>
        <taxon>Kinetoplastea</taxon>
        <taxon>Metakinetoplastina</taxon>
        <taxon>Trypanosomatida</taxon>
        <taxon>Trypanosomatidae</taxon>
        <taxon>Leishmaniinae</taxon>
        <taxon>Porcisia</taxon>
    </lineage>
</organism>
<dbReference type="InterPro" id="IPR011009">
    <property type="entry name" value="Kinase-like_dom_sf"/>
</dbReference>
<name>A0A836I3H0_9TRYP</name>
<dbReference type="PANTHER" id="PTHR48016">
    <property type="entry name" value="MAP KINASE KINASE KINASE SSK2-RELATED-RELATED"/>
    <property type="match status" value="1"/>
</dbReference>
<feature type="domain" description="Protein kinase" evidence="6">
    <location>
        <begin position="934"/>
        <end position="1224"/>
    </location>
</feature>
<sequence length="1226" mass="133741">MLTTNFTLMLGILLAFVVMGGGSGAALYAGLYRRAIRHHLRAFALCVRLADAWSSPDVHHLAGEGATPIGATVPGAQRSANGNNSPYKLSPFVTRWHEEVSRLVNHLTCPIEVSQAEWCSFLASERRSIVWPHENGNASFDRSATATALDGDVCCNTNRFLPSDGQSSGPAAENEALSPLGTQPGSRYRMNEAFFSRRPQHPVAVSKRQEAVTVVVCRLIDPMGLLTDQSPLTRAQLEELQRLSNDFHQRLRAVPRTPYAAITEVGVSEVVFSFNTVSPLPSLVASPAAMALALAAHKALVEWRPTYLGTPLQWGIAVHRFDAYMCPTRGMPGRLYISFGTVEYDFARLLAELAALFDHGVLCHAGFLADASCESQSLPVDYVMDLRQQAFLVYQLHDSDVDKEHRQQMNSAIVAMRNGEYKAAADALDVWMKRSDGCGGLPRAAARLRYVASFLERAVRQRQPHASEGHVTSGNSPSFLPATQGVAEWAVEGLRMSYSRPPPVWEEEEAPVPITPQLLSPDVRSTSSIMTTGKGGSRRLRARQCQSSHVLVPPLAIKSRGDTAERAAFLRGSPHRSSSFRTPHISPVQQVEEPLQPRELDTLLYHPRQGSVAVEEDSGLLLSSQRRDRQLSFASEFVPRGGNVLDARSPPSLSPHNIGGGGGSYSPPATRPVFEMPTPTAALHDKSGDRMWAALTLLTESDQSTLTTTAPRPRLCSNSWSFAESGVPEMPTLTPMHSATWLPSHLDMRWQRHASILLPALKTDEGAQSAAAPTCAPQRGNGAARSSQRGRHDIGYGESGRPLCGDDTLPAADLQTGDGKWPPQLLGPRVDSESSNTTIALLPLEVSHESALACSDSARRHTPASTAVAVSSILPLFPEIRIPFTAPERPEARSEADVFSEADVTQEPSMMSVVQRSRSRLSQRATAQLSNVVCSRTNRIGSSSSDAVIVFQGFHPDGYLVAVKRVSRPAERQIALLRNEVEILRELHHRNIVNIVSTWNDDEAEYMAMEYACETLASVLQKFKVLLSGVVRFYTRELLNALVYLHRDCGVIHRDLSPNNVIITSTTDRSRVKLIDFGHSVMIPHFCGGSSALSATVPGSVSLEFTERRLSHSTVSVTDVVMPVVGTPLFMSPQACQGLVHPANDVWSLGIIVHLCLTGTYPYPSGTLTDPETFIANVGSGRLTPVLVDSCEMTEEARSFIEQCFTLDHTDRPLAAALLKHSFVEQ</sequence>
<dbReference type="PANTHER" id="PTHR48016:SF56">
    <property type="entry name" value="MAPKK KINASE"/>
    <property type="match status" value="1"/>
</dbReference>
<protein>
    <recommendedName>
        <fullName evidence="6">Protein kinase domain-containing protein</fullName>
    </recommendedName>
</protein>
<dbReference type="Gene3D" id="3.30.200.20">
    <property type="entry name" value="Phosphorylase Kinase, domain 1"/>
    <property type="match status" value="1"/>
</dbReference>
<dbReference type="InterPro" id="IPR000719">
    <property type="entry name" value="Prot_kinase_dom"/>
</dbReference>
<feature type="region of interest" description="Disordered" evidence="5">
    <location>
        <begin position="768"/>
        <end position="831"/>
    </location>
</feature>
<evidence type="ECO:0000256" key="3">
    <source>
        <dbReference type="ARBA" id="ARBA00022777"/>
    </source>
</evidence>
<accession>A0A836I3H0</accession>
<dbReference type="PROSITE" id="PS00109">
    <property type="entry name" value="PROTEIN_KINASE_TYR"/>
    <property type="match status" value="1"/>
</dbReference>
<evidence type="ECO:0000313" key="8">
    <source>
        <dbReference type="Proteomes" id="UP000674318"/>
    </source>
</evidence>
<dbReference type="Gene3D" id="1.10.510.10">
    <property type="entry name" value="Transferase(Phosphotransferase) domain 1"/>
    <property type="match status" value="1"/>
</dbReference>
<dbReference type="GO" id="GO:0005524">
    <property type="term" value="F:ATP binding"/>
    <property type="evidence" value="ECO:0007669"/>
    <property type="project" value="UniProtKB-KW"/>
</dbReference>
<gene>
    <name evidence="7" type="ORF">JKF63_01318</name>
</gene>
<dbReference type="GO" id="GO:0004672">
    <property type="term" value="F:protein kinase activity"/>
    <property type="evidence" value="ECO:0007669"/>
    <property type="project" value="InterPro"/>
</dbReference>
<keyword evidence="1" id="KW-0808">Transferase</keyword>
<dbReference type="GeneID" id="94287442"/>
<evidence type="ECO:0000256" key="1">
    <source>
        <dbReference type="ARBA" id="ARBA00022679"/>
    </source>
</evidence>
<dbReference type="SUPFAM" id="SSF56112">
    <property type="entry name" value="Protein kinase-like (PK-like)"/>
    <property type="match status" value="1"/>
</dbReference>
<keyword evidence="2" id="KW-0547">Nucleotide-binding</keyword>
<keyword evidence="8" id="KW-1185">Reference proteome</keyword>
<dbReference type="InterPro" id="IPR050538">
    <property type="entry name" value="MAP_kinase_kinase_kinase"/>
</dbReference>
<dbReference type="PROSITE" id="PS50011">
    <property type="entry name" value="PROTEIN_KINASE_DOM"/>
    <property type="match status" value="1"/>
</dbReference>
<feature type="region of interest" description="Disordered" evidence="5">
    <location>
        <begin position="164"/>
        <end position="185"/>
    </location>
</feature>
<keyword evidence="3" id="KW-0418">Kinase</keyword>
<dbReference type="KEGG" id="phet:94287442"/>
<evidence type="ECO:0000256" key="5">
    <source>
        <dbReference type="SAM" id="MobiDB-lite"/>
    </source>
</evidence>
<evidence type="ECO:0000256" key="2">
    <source>
        <dbReference type="ARBA" id="ARBA00022741"/>
    </source>
</evidence>
<dbReference type="Pfam" id="PF00069">
    <property type="entry name" value="Pkinase"/>
    <property type="match status" value="1"/>
</dbReference>
<evidence type="ECO:0000256" key="4">
    <source>
        <dbReference type="ARBA" id="ARBA00022840"/>
    </source>
</evidence>
<dbReference type="Proteomes" id="UP000674318">
    <property type="component" value="Chromosome 35"/>
</dbReference>
<dbReference type="EMBL" id="JAFJZO010000035">
    <property type="protein sequence ID" value="KAG5492738.1"/>
    <property type="molecule type" value="Genomic_DNA"/>
</dbReference>
<dbReference type="InterPro" id="IPR008266">
    <property type="entry name" value="Tyr_kinase_AS"/>
</dbReference>
<dbReference type="RefSeq" id="XP_067753522.1">
    <property type="nucleotide sequence ID" value="XM_067897365.1"/>
</dbReference>
<dbReference type="OrthoDB" id="4062651at2759"/>
<feature type="region of interest" description="Disordered" evidence="5">
    <location>
        <begin position="525"/>
        <end position="545"/>
    </location>
</feature>
<dbReference type="AlphaFoldDB" id="A0A836I3H0"/>